<protein>
    <submittedName>
        <fullName evidence="1">Uncharacterized protein</fullName>
    </submittedName>
</protein>
<dbReference type="Proteomes" id="UP000325672">
    <property type="component" value="Unassembled WGS sequence"/>
</dbReference>
<accession>A0A5N6SUM7</accession>
<evidence type="ECO:0000313" key="2">
    <source>
        <dbReference type="Proteomes" id="UP000325672"/>
    </source>
</evidence>
<proteinExistence type="predicted"/>
<evidence type="ECO:0000313" key="1">
    <source>
        <dbReference type="EMBL" id="KAE8138322.1"/>
    </source>
</evidence>
<name>A0A5N6SUM7_ASPPS</name>
<dbReference type="AlphaFoldDB" id="A0A5N6SUM7"/>
<organism evidence="1 2">
    <name type="scientific">Aspergillus pseudotamarii</name>
    <dbReference type="NCBI Taxonomy" id="132259"/>
    <lineage>
        <taxon>Eukaryota</taxon>
        <taxon>Fungi</taxon>
        <taxon>Dikarya</taxon>
        <taxon>Ascomycota</taxon>
        <taxon>Pezizomycotina</taxon>
        <taxon>Eurotiomycetes</taxon>
        <taxon>Eurotiomycetidae</taxon>
        <taxon>Eurotiales</taxon>
        <taxon>Aspergillaceae</taxon>
        <taxon>Aspergillus</taxon>
        <taxon>Aspergillus subgen. Circumdati</taxon>
    </lineage>
</organism>
<dbReference type="EMBL" id="ML743571">
    <property type="protein sequence ID" value="KAE8138322.1"/>
    <property type="molecule type" value="Genomic_DNA"/>
</dbReference>
<gene>
    <name evidence="1" type="ORF">BDV38DRAFT_69537</name>
</gene>
<sequence>MLFGSAFRPKETNKNYTRRYILLPKARFDQGRRTKLVPYSQQTSCSGECLLHDCRSGLSGQFFLCRRLGICGNLRPGIVDRILVLILVWEVDRQDETPYRCGLRTRWSDAY</sequence>
<dbReference type="RefSeq" id="XP_031914385.1">
    <property type="nucleotide sequence ID" value="XM_032063786.1"/>
</dbReference>
<keyword evidence="2" id="KW-1185">Reference proteome</keyword>
<reference evidence="1 2" key="1">
    <citation type="submission" date="2019-04" db="EMBL/GenBank/DDBJ databases">
        <title>Friends and foes A comparative genomics study of 23 Aspergillus species from section Flavi.</title>
        <authorList>
            <consortium name="DOE Joint Genome Institute"/>
            <person name="Kjaerbolling I."/>
            <person name="Vesth T."/>
            <person name="Frisvad J.C."/>
            <person name="Nybo J.L."/>
            <person name="Theobald S."/>
            <person name="Kildgaard S."/>
            <person name="Isbrandt T."/>
            <person name="Kuo A."/>
            <person name="Sato A."/>
            <person name="Lyhne E.K."/>
            <person name="Kogle M.E."/>
            <person name="Wiebenga A."/>
            <person name="Kun R.S."/>
            <person name="Lubbers R.J."/>
            <person name="Makela M.R."/>
            <person name="Barry K."/>
            <person name="Chovatia M."/>
            <person name="Clum A."/>
            <person name="Daum C."/>
            <person name="Haridas S."/>
            <person name="He G."/>
            <person name="LaButti K."/>
            <person name="Lipzen A."/>
            <person name="Mondo S."/>
            <person name="Riley R."/>
            <person name="Salamov A."/>
            <person name="Simmons B.A."/>
            <person name="Magnuson J.K."/>
            <person name="Henrissat B."/>
            <person name="Mortensen U.H."/>
            <person name="Larsen T.O."/>
            <person name="Devries R.P."/>
            <person name="Grigoriev I.V."/>
            <person name="Machida M."/>
            <person name="Baker S.E."/>
            <person name="Andersen M.R."/>
        </authorList>
    </citation>
    <scope>NUCLEOTIDE SEQUENCE [LARGE SCALE GENOMIC DNA]</scope>
    <source>
        <strain evidence="1 2">CBS 117625</strain>
    </source>
</reference>
<dbReference type="GeneID" id="43647996"/>